<accession>A0A354YV97</accession>
<dbReference type="SUPFAM" id="SSF54791">
    <property type="entry name" value="Eukaryotic type KH-domain (KH-domain type I)"/>
    <property type="match status" value="1"/>
</dbReference>
<dbReference type="GO" id="GO:0006402">
    <property type="term" value="P:mRNA catabolic process"/>
    <property type="evidence" value="ECO:0007669"/>
    <property type="project" value="InterPro"/>
</dbReference>
<feature type="non-terminal residue" evidence="3">
    <location>
        <position position="1"/>
    </location>
</feature>
<dbReference type="GO" id="GO:0003723">
    <property type="term" value="F:RNA binding"/>
    <property type="evidence" value="ECO:0007669"/>
    <property type="project" value="UniProtKB-KW"/>
</dbReference>
<gene>
    <name evidence="3" type="ORF">DDZ44_04130</name>
</gene>
<organism evidence="3 4">
    <name type="scientific">Syntrophomonas wolfei</name>
    <dbReference type="NCBI Taxonomy" id="863"/>
    <lineage>
        <taxon>Bacteria</taxon>
        <taxon>Bacillati</taxon>
        <taxon>Bacillota</taxon>
        <taxon>Clostridia</taxon>
        <taxon>Eubacteriales</taxon>
        <taxon>Syntrophomonadaceae</taxon>
        <taxon>Syntrophomonas</taxon>
    </lineage>
</organism>
<keyword evidence="3" id="KW-0808">Transferase</keyword>
<dbReference type="PROSITE" id="PS50126">
    <property type="entry name" value="S1"/>
    <property type="match status" value="1"/>
</dbReference>
<sequence length="80" mass="8706">IDIEDDGSLFIMATDEEAAKKARFFVESIVADVEVGKTYMGTVKRIMDFGAFVEIIPGVLGTSGKEGLVHISQLAEERVN</sequence>
<feature type="domain" description="S1 motif" evidence="2">
    <location>
        <begin position="36"/>
        <end position="80"/>
    </location>
</feature>
<dbReference type="Pfam" id="PF00575">
    <property type="entry name" value="S1"/>
    <property type="match status" value="1"/>
</dbReference>
<evidence type="ECO:0000256" key="1">
    <source>
        <dbReference type="ARBA" id="ARBA00022884"/>
    </source>
</evidence>
<dbReference type="AlphaFoldDB" id="A0A354YV97"/>
<evidence type="ECO:0000259" key="2">
    <source>
        <dbReference type="PROSITE" id="PS50126"/>
    </source>
</evidence>
<dbReference type="PANTHER" id="PTHR11252:SF0">
    <property type="entry name" value="POLYRIBONUCLEOTIDE NUCLEOTIDYLTRANSFERASE 1, MITOCHONDRIAL"/>
    <property type="match status" value="1"/>
</dbReference>
<dbReference type="GO" id="GO:0004654">
    <property type="term" value="F:polyribonucleotide nucleotidyltransferase activity"/>
    <property type="evidence" value="ECO:0007669"/>
    <property type="project" value="InterPro"/>
</dbReference>
<dbReference type="InterPro" id="IPR012340">
    <property type="entry name" value="NA-bd_OB-fold"/>
</dbReference>
<dbReference type="InterPro" id="IPR003029">
    <property type="entry name" value="S1_domain"/>
</dbReference>
<proteinExistence type="predicted"/>
<reference evidence="3 4" key="1">
    <citation type="journal article" date="2018" name="Nat. Biotechnol.">
        <title>A standardized bacterial taxonomy based on genome phylogeny substantially revises the tree of life.</title>
        <authorList>
            <person name="Parks D.H."/>
            <person name="Chuvochina M."/>
            <person name="Waite D.W."/>
            <person name="Rinke C."/>
            <person name="Skarshewski A."/>
            <person name="Chaumeil P.A."/>
            <person name="Hugenholtz P."/>
        </authorList>
    </citation>
    <scope>NUCLEOTIDE SEQUENCE [LARGE SCALE GENOMIC DNA]</scope>
    <source>
        <strain evidence="3">UBA10948</strain>
    </source>
</reference>
<dbReference type="Gene3D" id="2.40.50.140">
    <property type="entry name" value="Nucleic acid-binding proteins"/>
    <property type="match status" value="1"/>
</dbReference>
<comment type="caution">
    <text evidence="3">The sequence shown here is derived from an EMBL/GenBank/DDBJ whole genome shotgun (WGS) entry which is preliminary data.</text>
</comment>
<dbReference type="GO" id="GO:0005829">
    <property type="term" value="C:cytosol"/>
    <property type="evidence" value="ECO:0007669"/>
    <property type="project" value="TreeGrafter"/>
</dbReference>
<feature type="non-terminal residue" evidence="3">
    <location>
        <position position="80"/>
    </location>
</feature>
<dbReference type="PANTHER" id="PTHR11252">
    <property type="entry name" value="POLYRIBONUCLEOTIDE NUCLEOTIDYLTRANSFERASE"/>
    <property type="match status" value="1"/>
</dbReference>
<evidence type="ECO:0000313" key="3">
    <source>
        <dbReference type="EMBL" id="HBK53109.1"/>
    </source>
</evidence>
<keyword evidence="1" id="KW-0694">RNA-binding</keyword>
<dbReference type="GO" id="GO:0000175">
    <property type="term" value="F:3'-5'-RNA exonuclease activity"/>
    <property type="evidence" value="ECO:0007669"/>
    <property type="project" value="TreeGrafter"/>
</dbReference>
<protein>
    <submittedName>
        <fullName evidence="3">Polyribonucleotide nucleotidyltransferase</fullName>
    </submittedName>
</protein>
<dbReference type="InterPro" id="IPR012162">
    <property type="entry name" value="PNPase"/>
</dbReference>
<dbReference type="Gene3D" id="3.30.1370.10">
    <property type="entry name" value="K Homology domain, type 1"/>
    <property type="match status" value="1"/>
</dbReference>
<evidence type="ECO:0000313" key="4">
    <source>
        <dbReference type="Proteomes" id="UP000263273"/>
    </source>
</evidence>
<dbReference type="Proteomes" id="UP000263273">
    <property type="component" value="Unassembled WGS sequence"/>
</dbReference>
<dbReference type="EMBL" id="DNZF01000090">
    <property type="protein sequence ID" value="HBK53109.1"/>
    <property type="molecule type" value="Genomic_DNA"/>
</dbReference>
<name>A0A354YV97_9FIRM</name>
<dbReference type="InterPro" id="IPR036612">
    <property type="entry name" value="KH_dom_type_1_sf"/>
</dbReference>